<protein>
    <recommendedName>
        <fullName evidence="3">MarR family transcriptional regulator</fullName>
    </recommendedName>
</protein>
<accession>A0ABQ1NHM7</accession>
<keyword evidence="2" id="KW-1185">Reference proteome</keyword>
<proteinExistence type="predicted"/>
<name>A0ABQ1NHM7_9MICC</name>
<reference evidence="2" key="1">
    <citation type="journal article" date="2019" name="Int. J. Syst. Evol. Microbiol.">
        <title>The Global Catalogue of Microorganisms (GCM) 10K type strain sequencing project: providing services to taxonomists for standard genome sequencing and annotation.</title>
        <authorList>
            <consortium name="The Broad Institute Genomics Platform"/>
            <consortium name="The Broad Institute Genome Sequencing Center for Infectious Disease"/>
            <person name="Wu L."/>
            <person name="Ma J."/>
        </authorList>
    </citation>
    <scope>NUCLEOTIDE SEQUENCE [LARGE SCALE GENOMIC DNA]</scope>
    <source>
        <strain evidence="2">CGMCC 1.15480</strain>
    </source>
</reference>
<evidence type="ECO:0000313" key="2">
    <source>
        <dbReference type="Proteomes" id="UP000597761"/>
    </source>
</evidence>
<dbReference type="RefSeq" id="WP_188664457.1">
    <property type="nucleotide sequence ID" value="NZ_BMJI01000001.1"/>
</dbReference>
<evidence type="ECO:0008006" key="3">
    <source>
        <dbReference type="Google" id="ProtNLM"/>
    </source>
</evidence>
<dbReference type="EMBL" id="BMJI01000001">
    <property type="protein sequence ID" value="GGC77496.1"/>
    <property type="molecule type" value="Genomic_DNA"/>
</dbReference>
<dbReference type="Proteomes" id="UP000597761">
    <property type="component" value="Unassembled WGS sequence"/>
</dbReference>
<sequence>MFALTFDQRAGREAGDLVPDLMTRLRFHAALVPFQRSVADEVQGIVDDPAVAVDAALIGLRGGHWSVGIGVGRVDDLTSDHILDATGPALVHTRNAAERSLAVTDRVALSVEGLDEDLAAEAEAVLRLIGRIVAVRTVAEWRVVDLMTPGVRGQQKAIAAELGVTVQAVSQAVHRSLLPQEWAARPAAARLLGLLDRQRVLSA</sequence>
<evidence type="ECO:0000313" key="1">
    <source>
        <dbReference type="EMBL" id="GGC77496.1"/>
    </source>
</evidence>
<organism evidence="1 2">
    <name type="scientific">Tersicoccus solisilvae</name>
    <dbReference type="NCBI Taxonomy" id="1882339"/>
    <lineage>
        <taxon>Bacteria</taxon>
        <taxon>Bacillati</taxon>
        <taxon>Actinomycetota</taxon>
        <taxon>Actinomycetes</taxon>
        <taxon>Micrococcales</taxon>
        <taxon>Micrococcaceae</taxon>
        <taxon>Tersicoccus</taxon>
    </lineage>
</organism>
<comment type="caution">
    <text evidence="1">The sequence shown here is derived from an EMBL/GenBank/DDBJ whole genome shotgun (WGS) entry which is preliminary data.</text>
</comment>
<gene>
    <name evidence="1" type="ORF">GCM10011512_00050</name>
</gene>